<dbReference type="InterPro" id="IPR014347">
    <property type="entry name" value="Tautomerase/MIF_sf"/>
</dbReference>
<dbReference type="RefSeq" id="WP_335960272.1">
    <property type="nucleotide sequence ID" value="NZ_JAXBLX010000009.1"/>
</dbReference>
<dbReference type="Proteomes" id="UP001589838">
    <property type="component" value="Unassembled WGS sequence"/>
</dbReference>
<name>A0ABV6KAP3_9BACI</name>
<dbReference type="Pfam" id="PF08921">
    <property type="entry name" value="DUF1904"/>
    <property type="match status" value="1"/>
</dbReference>
<reference evidence="1 2" key="1">
    <citation type="submission" date="2024-09" db="EMBL/GenBank/DDBJ databases">
        <authorList>
            <person name="Sun Q."/>
            <person name="Mori K."/>
        </authorList>
    </citation>
    <scope>NUCLEOTIDE SEQUENCE [LARGE SCALE GENOMIC DNA]</scope>
    <source>
        <strain evidence="1 2">NCAIM B.02610</strain>
    </source>
</reference>
<protein>
    <submittedName>
        <fullName evidence="1">DUF1904 family protein</fullName>
    </submittedName>
</protein>
<evidence type="ECO:0000313" key="1">
    <source>
        <dbReference type="EMBL" id="MFC0470385.1"/>
    </source>
</evidence>
<comment type="caution">
    <text evidence="1">The sequence shown here is derived from an EMBL/GenBank/DDBJ whole genome shotgun (WGS) entry which is preliminary data.</text>
</comment>
<sequence length="114" mass="13466">MPFLRFKGFEKKHIEAITPMLINEFSVIADVPKEIVKVELLEIEQITNSPSSVEIFMFQRKQETHDAIASMIYKKISKYGYDHAHIFYVILTHELYYKEGKPLQEIPKNRISTY</sequence>
<organism evidence="1 2">
    <name type="scientific">Halalkalibacter kiskunsagensis</name>
    <dbReference type="NCBI Taxonomy" id="1548599"/>
    <lineage>
        <taxon>Bacteria</taxon>
        <taxon>Bacillati</taxon>
        <taxon>Bacillota</taxon>
        <taxon>Bacilli</taxon>
        <taxon>Bacillales</taxon>
        <taxon>Bacillaceae</taxon>
        <taxon>Halalkalibacter</taxon>
    </lineage>
</organism>
<dbReference type="Gene3D" id="3.30.429.10">
    <property type="entry name" value="Macrophage Migration Inhibitory Factor"/>
    <property type="match status" value="1"/>
</dbReference>
<proteinExistence type="predicted"/>
<accession>A0ABV6KAP3</accession>
<gene>
    <name evidence="1" type="ORF">ACFFHM_07580</name>
</gene>
<keyword evidence="2" id="KW-1185">Reference proteome</keyword>
<evidence type="ECO:0000313" key="2">
    <source>
        <dbReference type="Proteomes" id="UP001589838"/>
    </source>
</evidence>
<dbReference type="SUPFAM" id="SSF55331">
    <property type="entry name" value="Tautomerase/MIF"/>
    <property type="match status" value="1"/>
</dbReference>
<dbReference type="InterPro" id="IPR015017">
    <property type="entry name" value="DUF1904"/>
</dbReference>
<dbReference type="EMBL" id="JBHLUX010000020">
    <property type="protein sequence ID" value="MFC0470385.1"/>
    <property type="molecule type" value="Genomic_DNA"/>
</dbReference>